<protein>
    <submittedName>
        <fullName evidence="1">Uncharacterized protein</fullName>
    </submittedName>
</protein>
<dbReference type="EMBL" id="LAZR01022228">
    <property type="protein sequence ID" value="KKL82608.1"/>
    <property type="molecule type" value="Genomic_DNA"/>
</dbReference>
<name>A0A0F9F8I7_9ZZZZ</name>
<dbReference type="AlphaFoldDB" id="A0A0F9F8I7"/>
<accession>A0A0F9F8I7</accession>
<gene>
    <name evidence="1" type="ORF">LCGC14_1983040</name>
</gene>
<sequence length="73" mass="7765">MTGAVSEITKEEAQLCAITAARRVVADKAAELEIAQVEKKIAQRSYGVALAKLLSVTDADSADLPLYDKGEND</sequence>
<proteinExistence type="predicted"/>
<organism evidence="1">
    <name type="scientific">marine sediment metagenome</name>
    <dbReference type="NCBI Taxonomy" id="412755"/>
    <lineage>
        <taxon>unclassified sequences</taxon>
        <taxon>metagenomes</taxon>
        <taxon>ecological metagenomes</taxon>
    </lineage>
</organism>
<comment type="caution">
    <text evidence="1">The sequence shown here is derived from an EMBL/GenBank/DDBJ whole genome shotgun (WGS) entry which is preliminary data.</text>
</comment>
<reference evidence="1" key="1">
    <citation type="journal article" date="2015" name="Nature">
        <title>Complex archaea that bridge the gap between prokaryotes and eukaryotes.</title>
        <authorList>
            <person name="Spang A."/>
            <person name="Saw J.H."/>
            <person name="Jorgensen S.L."/>
            <person name="Zaremba-Niedzwiedzka K."/>
            <person name="Martijn J."/>
            <person name="Lind A.E."/>
            <person name="van Eijk R."/>
            <person name="Schleper C."/>
            <person name="Guy L."/>
            <person name="Ettema T.J."/>
        </authorList>
    </citation>
    <scope>NUCLEOTIDE SEQUENCE</scope>
</reference>
<evidence type="ECO:0000313" key="1">
    <source>
        <dbReference type="EMBL" id="KKL82608.1"/>
    </source>
</evidence>